<protein>
    <submittedName>
        <fullName evidence="1">Uncharacterized protein</fullName>
    </submittedName>
</protein>
<comment type="caution">
    <text evidence="1">The sequence shown here is derived from an EMBL/GenBank/DDBJ whole genome shotgun (WGS) entry which is preliminary data.</text>
</comment>
<keyword evidence="2" id="KW-1185">Reference proteome</keyword>
<gene>
    <name evidence="1" type="ORF">PVK06_002063</name>
</gene>
<organism evidence="1 2">
    <name type="scientific">Gossypium arboreum</name>
    <name type="common">Tree cotton</name>
    <name type="synonym">Gossypium nanking</name>
    <dbReference type="NCBI Taxonomy" id="29729"/>
    <lineage>
        <taxon>Eukaryota</taxon>
        <taxon>Viridiplantae</taxon>
        <taxon>Streptophyta</taxon>
        <taxon>Embryophyta</taxon>
        <taxon>Tracheophyta</taxon>
        <taxon>Spermatophyta</taxon>
        <taxon>Magnoliopsida</taxon>
        <taxon>eudicotyledons</taxon>
        <taxon>Gunneridae</taxon>
        <taxon>Pentapetalae</taxon>
        <taxon>rosids</taxon>
        <taxon>malvids</taxon>
        <taxon>Malvales</taxon>
        <taxon>Malvaceae</taxon>
        <taxon>Malvoideae</taxon>
        <taxon>Gossypium</taxon>
    </lineage>
</organism>
<evidence type="ECO:0000313" key="2">
    <source>
        <dbReference type="Proteomes" id="UP001358586"/>
    </source>
</evidence>
<sequence length="71" mass="7940">MDISTSRGGQVVGIVAKEIEEYSNTTAERKDIELVEEMVSEPQNHINMELIIPKIFGTANKAKIEEQYSAD</sequence>
<reference evidence="1 2" key="1">
    <citation type="submission" date="2023-03" db="EMBL/GenBank/DDBJ databases">
        <title>WGS of Gossypium arboreum.</title>
        <authorList>
            <person name="Yu D."/>
        </authorList>
    </citation>
    <scope>NUCLEOTIDE SEQUENCE [LARGE SCALE GENOMIC DNA]</scope>
    <source>
        <tissue evidence="1">Leaf</tissue>
    </source>
</reference>
<name>A0ABR0R2Q5_GOSAR</name>
<evidence type="ECO:0000313" key="1">
    <source>
        <dbReference type="EMBL" id="KAK5845832.1"/>
    </source>
</evidence>
<accession>A0ABR0R2Q5</accession>
<proteinExistence type="predicted"/>
<dbReference type="Proteomes" id="UP001358586">
    <property type="component" value="Chromosome 1"/>
</dbReference>
<dbReference type="EMBL" id="JARKNE010000001">
    <property type="protein sequence ID" value="KAK5845832.1"/>
    <property type="molecule type" value="Genomic_DNA"/>
</dbReference>